<dbReference type="SUPFAM" id="SSF56601">
    <property type="entry name" value="beta-lactamase/transpeptidase-like"/>
    <property type="match status" value="1"/>
</dbReference>
<dbReference type="InterPro" id="IPR045155">
    <property type="entry name" value="Beta-lactam_cat"/>
</dbReference>
<keyword evidence="3" id="KW-1185">Reference proteome</keyword>
<dbReference type="PANTHER" id="PTHR35333">
    <property type="entry name" value="BETA-LACTAMASE"/>
    <property type="match status" value="1"/>
</dbReference>
<organism evidence="2 3">
    <name type="scientific">Bombilactobacillus thymidiniphilus</name>
    <dbReference type="NCBI Taxonomy" id="2923363"/>
    <lineage>
        <taxon>Bacteria</taxon>
        <taxon>Bacillati</taxon>
        <taxon>Bacillota</taxon>
        <taxon>Bacilli</taxon>
        <taxon>Lactobacillales</taxon>
        <taxon>Lactobacillaceae</taxon>
        <taxon>Bombilactobacillus</taxon>
    </lineage>
</organism>
<gene>
    <name evidence="2" type="ORF">MOO47_02985</name>
</gene>
<dbReference type="GO" id="GO:0016787">
    <property type="term" value="F:hydrolase activity"/>
    <property type="evidence" value="ECO:0007669"/>
    <property type="project" value="UniProtKB-KW"/>
</dbReference>
<protein>
    <submittedName>
        <fullName evidence="2">Serine hydrolase</fullName>
    </submittedName>
</protein>
<evidence type="ECO:0000313" key="2">
    <source>
        <dbReference type="EMBL" id="UQS84133.1"/>
    </source>
</evidence>
<dbReference type="PANTHER" id="PTHR35333:SF3">
    <property type="entry name" value="BETA-LACTAMASE-TYPE TRANSPEPTIDASE FOLD CONTAINING PROTEIN"/>
    <property type="match status" value="1"/>
</dbReference>
<dbReference type="Gene3D" id="3.40.710.10">
    <property type="entry name" value="DD-peptidase/beta-lactamase superfamily"/>
    <property type="match status" value="1"/>
</dbReference>
<dbReference type="EMBL" id="CP093365">
    <property type="protein sequence ID" value="UQS84133.1"/>
    <property type="molecule type" value="Genomic_DNA"/>
</dbReference>
<reference evidence="2 3" key="1">
    <citation type="journal article" date="2022" name="Int. J. Syst. Evol. Microbiol.">
        <title>Apilactobacillus apisilvae sp. nov., Nicolia spurrieriana gen. nov. sp. nov., Bombilactobacillus folatiphilus sp. nov. and Bombilactobacillus thymidiniphilus sp. nov., four new lactic acid bacterial isolates from stingless bees Tetragonula carbonaria and Austroplebeia australis.</title>
        <authorList>
            <person name="Oliphant S.A."/>
            <person name="Watson-Haigh N.S."/>
            <person name="Sumby K.M."/>
            <person name="Gardner J."/>
            <person name="Groom S."/>
            <person name="Jiranek V."/>
        </authorList>
    </citation>
    <scope>NUCLEOTIDE SEQUENCE [LARGE SCALE GENOMIC DNA]</scope>
    <source>
        <strain evidence="2 3">SG4_A1</strain>
    </source>
</reference>
<proteinExistence type="predicted"/>
<name>A0ABY4PEB8_9LACO</name>
<sequence>MQKKLLKILSSQSLNVDQIYSIISPNITYSDKHKLIDIITSLRRSNGEYKIMSFNEIIGNFSKITIKIIIIFDDNFDFMDKLLLEPIIPSIESFSDFNKAIKQVGNYTVAMSILKNNLPVGNVNSDEKMAVSSVIKMLVAAKVFYLLQLDDITLNTIYTIEDTDISLLSVGLCETNIGERISVKELLSRMLLASDNTAMDILINITSNHNFSDFYKYVGVNNYYVKKSKNLYSTAWNINRDNQYFKMNDHSKHIVWNKGKDYFLTTNEVCKITSFVTKQKWIPWHDIPSTKMLYKGGSSPGVLSAVWSTISQVKPIIFSFAINKNNDFMLIEEIYIYECARKILNLLNII</sequence>
<evidence type="ECO:0000313" key="3">
    <source>
        <dbReference type="Proteomes" id="UP000831947"/>
    </source>
</evidence>
<dbReference type="Pfam" id="PF13354">
    <property type="entry name" value="Beta-lactamase2"/>
    <property type="match status" value="1"/>
</dbReference>
<dbReference type="RefSeq" id="WP_249513317.1">
    <property type="nucleotide sequence ID" value="NZ_CP093365.1"/>
</dbReference>
<evidence type="ECO:0000259" key="1">
    <source>
        <dbReference type="Pfam" id="PF13354"/>
    </source>
</evidence>
<dbReference type="InterPro" id="IPR000871">
    <property type="entry name" value="Beta-lactam_class-A"/>
</dbReference>
<dbReference type="InterPro" id="IPR012338">
    <property type="entry name" value="Beta-lactam/transpept-like"/>
</dbReference>
<dbReference type="Proteomes" id="UP000831947">
    <property type="component" value="Chromosome"/>
</dbReference>
<feature type="domain" description="Beta-lactamase class A catalytic" evidence="1">
    <location>
        <begin position="122"/>
        <end position="229"/>
    </location>
</feature>
<keyword evidence="2" id="KW-0378">Hydrolase</keyword>
<accession>A0ABY4PEB8</accession>